<dbReference type="InterPro" id="IPR036388">
    <property type="entry name" value="WH-like_DNA-bd_sf"/>
</dbReference>
<dbReference type="Gene3D" id="1.10.10.10">
    <property type="entry name" value="Winged helix-like DNA-binding domain superfamily/Winged helix DNA-binding domain"/>
    <property type="match status" value="1"/>
</dbReference>
<dbReference type="GO" id="GO:0003677">
    <property type="term" value="F:DNA binding"/>
    <property type="evidence" value="ECO:0007669"/>
    <property type="project" value="UniProtKB-KW"/>
</dbReference>
<dbReference type="PROSITE" id="PS00622">
    <property type="entry name" value="HTH_LUXR_1"/>
    <property type="match status" value="1"/>
</dbReference>
<proteinExistence type="predicted"/>
<keyword evidence="3" id="KW-0804">Transcription</keyword>
<comment type="caution">
    <text evidence="5">The sequence shown here is derived from an EMBL/GenBank/DDBJ whole genome shotgun (WGS) entry which is preliminary data.</text>
</comment>
<keyword evidence="2" id="KW-0238">DNA-binding</keyword>
<evidence type="ECO:0000256" key="2">
    <source>
        <dbReference type="ARBA" id="ARBA00023125"/>
    </source>
</evidence>
<dbReference type="SUPFAM" id="SSF46894">
    <property type="entry name" value="C-terminal effector domain of the bipartite response regulators"/>
    <property type="match status" value="1"/>
</dbReference>
<sequence>MNAANPVPDLQLGQFALVTEVLGDVAQAVGSSRFIQVLYESVVRFVDCDAVHLDYERVASGQRSVGWIGSFGRERELVAQTMRLYYQSYANDDATYDGIVADDEVRVLQISAQKVTTELRHLFYDIADIHDECVVGGLVNGTKYSMSMARGRHLPSFSLKELSLFKHLALVMLPLAAAHRRLAGALAPDDAAADTTDRNLLAQWLPQLHGKLTPREAHVCSSFINGMTTQAIAQSMGVKASTVNTYAKRAFEKLGVDTRRQLVALVLKSAPLDAGDPGRC</sequence>
<name>A0A4R5M8P5_9BURK</name>
<dbReference type="PANTHER" id="PTHR44688">
    <property type="entry name" value="DNA-BINDING TRANSCRIPTIONAL ACTIVATOR DEVR_DOSR"/>
    <property type="match status" value="1"/>
</dbReference>
<evidence type="ECO:0000259" key="4">
    <source>
        <dbReference type="PROSITE" id="PS50043"/>
    </source>
</evidence>
<accession>A0A4R5M8P5</accession>
<dbReference type="InterPro" id="IPR016032">
    <property type="entry name" value="Sig_transdc_resp-reg_C-effctor"/>
</dbReference>
<keyword evidence="6" id="KW-1185">Reference proteome</keyword>
<dbReference type="Proteomes" id="UP000295722">
    <property type="component" value="Unassembled WGS sequence"/>
</dbReference>
<dbReference type="Pfam" id="PF00196">
    <property type="entry name" value="GerE"/>
    <property type="match status" value="1"/>
</dbReference>
<dbReference type="SMART" id="SM00421">
    <property type="entry name" value="HTH_LUXR"/>
    <property type="match status" value="1"/>
</dbReference>
<dbReference type="AlphaFoldDB" id="A0A4R5M8P5"/>
<dbReference type="OrthoDB" id="8587180at2"/>
<evidence type="ECO:0000313" key="6">
    <source>
        <dbReference type="Proteomes" id="UP000295722"/>
    </source>
</evidence>
<evidence type="ECO:0000313" key="5">
    <source>
        <dbReference type="EMBL" id="TDG22862.1"/>
    </source>
</evidence>
<dbReference type="PRINTS" id="PR00038">
    <property type="entry name" value="HTHLUXR"/>
</dbReference>
<keyword evidence="1" id="KW-0805">Transcription regulation</keyword>
<dbReference type="RefSeq" id="WP_133195957.1">
    <property type="nucleotide sequence ID" value="NZ_JBHUCW010000011.1"/>
</dbReference>
<dbReference type="PROSITE" id="PS50043">
    <property type="entry name" value="HTH_LUXR_2"/>
    <property type="match status" value="1"/>
</dbReference>
<dbReference type="CDD" id="cd06170">
    <property type="entry name" value="LuxR_C_like"/>
    <property type="match status" value="1"/>
</dbReference>
<dbReference type="PANTHER" id="PTHR44688:SF16">
    <property type="entry name" value="DNA-BINDING TRANSCRIPTIONAL ACTIVATOR DEVR_DOSR"/>
    <property type="match status" value="1"/>
</dbReference>
<evidence type="ECO:0000256" key="1">
    <source>
        <dbReference type="ARBA" id="ARBA00023015"/>
    </source>
</evidence>
<dbReference type="InterPro" id="IPR000792">
    <property type="entry name" value="Tscrpt_reg_LuxR_C"/>
</dbReference>
<dbReference type="EMBL" id="SMRP01000007">
    <property type="protein sequence ID" value="TDG22862.1"/>
    <property type="molecule type" value="Genomic_DNA"/>
</dbReference>
<reference evidence="5 6" key="1">
    <citation type="submission" date="2019-03" db="EMBL/GenBank/DDBJ databases">
        <title>Paraburkholderia sp. 4M-K11, isolated from subtropical forest soil.</title>
        <authorList>
            <person name="Gao Z.-H."/>
            <person name="Qiu L.-H."/>
        </authorList>
    </citation>
    <scope>NUCLEOTIDE SEQUENCE [LARGE SCALE GENOMIC DNA]</scope>
    <source>
        <strain evidence="5 6">4M-K11</strain>
    </source>
</reference>
<protein>
    <submittedName>
        <fullName evidence="5">LuxR family transcriptional regulator</fullName>
    </submittedName>
</protein>
<gene>
    <name evidence="5" type="ORF">EYW47_16780</name>
</gene>
<dbReference type="GO" id="GO:0006355">
    <property type="term" value="P:regulation of DNA-templated transcription"/>
    <property type="evidence" value="ECO:0007669"/>
    <property type="project" value="InterPro"/>
</dbReference>
<feature type="domain" description="HTH luxR-type" evidence="4">
    <location>
        <begin position="205"/>
        <end position="270"/>
    </location>
</feature>
<evidence type="ECO:0000256" key="3">
    <source>
        <dbReference type="ARBA" id="ARBA00023163"/>
    </source>
</evidence>
<organism evidence="5 6">
    <name type="scientific">Paraburkholderia silviterrae</name>
    <dbReference type="NCBI Taxonomy" id="2528715"/>
    <lineage>
        <taxon>Bacteria</taxon>
        <taxon>Pseudomonadati</taxon>
        <taxon>Pseudomonadota</taxon>
        <taxon>Betaproteobacteria</taxon>
        <taxon>Burkholderiales</taxon>
        <taxon>Burkholderiaceae</taxon>
        <taxon>Paraburkholderia</taxon>
    </lineage>
</organism>